<dbReference type="Gene3D" id="1.20.5.4130">
    <property type="match status" value="1"/>
</dbReference>
<dbReference type="InterPro" id="IPR042197">
    <property type="entry name" value="Apaf_helical"/>
</dbReference>
<dbReference type="InterPro" id="IPR044974">
    <property type="entry name" value="Disease_R_plants"/>
</dbReference>
<reference evidence="12" key="2">
    <citation type="submission" date="2018-05" db="EMBL/GenBank/DDBJ databases">
        <title>OpunRS2 (Oryza punctata Reference Sequence Version 2).</title>
        <authorList>
            <person name="Zhang J."/>
            <person name="Kudrna D."/>
            <person name="Lee S."/>
            <person name="Talag J."/>
            <person name="Welchert J."/>
            <person name="Wing R.A."/>
        </authorList>
    </citation>
    <scope>NUCLEOTIDE SEQUENCE [LARGE SCALE GENOMIC DNA]</scope>
</reference>
<dbReference type="GO" id="GO:0043531">
    <property type="term" value="F:ADP binding"/>
    <property type="evidence" value="ECO:0007669"/>
    <property type="project" value="InterPro"/>
</dbReference>
<dbReference type="InterPro" id="IPR032675">
    <property type="entry name" value="LRR_dom_sf"/>
</dbReference>
<evidence type="ECO:0000256" key="6">
    <source>
        <dbReference type="ARBA" id="ARBA00023054"/>
    </source>
</evidence>
<dbReference type="Gene3D" id="1.10.8.430">
    <property type="entry name" value="Helical domain of apoptotic protease-activating factors"/>
    <property type="match status" value="1"/>
</dbReference>
<dbReference type="Pfam" id="PF00931">
    <property type="entry name" value="NB-ARC"/>
    <property type="match status" value="1"/>
</dbReference>
<dbReference type="OMA" id="DFGIHHL"/>
<dbReference type="InterPro" id="IPR038005">
    <property type="entry name" value="RX-like_CC"/>
</dbReference>
<dbReference type="InterPro" id="IPR002182">
    <property type="entry name" value="NB-ARC"/>
</dbReference>
<protein>
    <recommendedName>
        <fullName evidence="14">AAA+ ATPase domain-containing protein</fullName>
    </recommendedName>
</protein>
<evidence type="ECO:0000256" key="3">
    <source>
        <dbReference type="ARBA" id="ARBA00022737"/>
    </source>
</evidence>
<evidence type="ECO:0000256" key="4">
    <source>
        <dbReference type="ARBA" id="ARBA00022741"/>
    </source>
</evidence>
<dbReference type="Pfam" id="PF18052">
    <property type="entry name" value="Rx_N"/>
    <property type="match status" value="1"/>
</dbReference>
<keyword evidence="5" id="KW-0611">Plant defense</keyword>
<keyword evidence="4" id="KW-0547">Nucleotide-binding</keyword>
<dbReference type="Gene3D" id="1.10.10.10">
    <property type="entry name" value="Winged helix-like DNA-binding domain superfamily/Winged helix DNA-binding domain"/>
    <property type="match status" value="1"/>
</dbReference>
<feature type="domain" description="Disease resistance R13L4/SHOC-2-like LRR" evidence="11">
    <location>
        <begin position="549"/>
        <end position="903"/>
    </location>
</feature>
<comment type="similarity">
    <text evidence="1">Belongs to the disease resistance NB-LRR family.</text>
</comment>
<dbReference type="Gene3D" id="3.80.10.10">
    <property type="entry name" value="Ribonuclease Inhibitor"/>
    <property type="match status" value="1"/>
</dbReference>
<dbReference type="InterPro" id="IPR055414">
    <property type="entry name" value="LRR_R13L4/SHOC2-like"/>
</dbReference>
<dbReference type="PRINTS" id="PR00364">
    <property type="entry name" value="DISEASERSIST"/>
</dbReference>
<name>A0A0E0MI95_ORYPU</name>
<dbReference type="GO" id="GO:0042742">
    <property type="term" value="P:defense response to bacterium"/>
    <property type="evidence" value="ECO:0007669"/>
    <property type="project" value="UniProtKB-ARBA"/>
</dbReference>
<dbReference type="Pfam" id="PF23559">
    <property type="entry name" value="WHD_DRP"/>
    <property type="match status" value="1"/>
</dbReference>
<dbReference type="STRING" id="4537.A0A0E0MI95"/>
<evidence type="ECO:0000259" key="9">
    <source>
        <dbReference type="Pfam" id="PF18052"/>
    </source>
</evidence>
<keyword evidence="2" id="KW-0433">Leucine-rich repeat</keyword>
<dbReference type="eggNOG" id="KOG4658">
    <property type="taxonomic scope" value="Eukaryota"/>
</dbReference>
<dbReference type="CDD" id="cd14798">
    <property type="entry name" value="RX-CC_like"/>
    <property type="match status" value="1"/>
</dbReference>
<evidence type="ECO:0000259" key="11">
    <source>
        <dbReference type="Pfam" id="PF23598"/>
    </source>
</evidence>
<dbReference type="Gramene" id="OPUNC11G19540.1">
    <property type="protein sequence ID" value="OPUNC11G19540.1"/>
    <property type="gene ID" value="OPUNC11G19540"/>
</dbReference>
<organism evidence="12">
    <name type="scientific">Oryza punctata</name>
    <name type="common">Red rice</name>
    <dbReference type="NCBI Taxonomy" id="4537"/>
    <lineage>
        <taxon>Eukaryota</taxon>
        <taxon>Viridiplantae</taxon>
        <taxon>Streptophyta</taxon>
        <taxon>Embryophyta</taxon>
        <taxon>Tracheophyta</taxon>
        <taxon>Spermatophyta</taxon>
        <taxon>Magnoliopsida</taxon>
        <taxon>Liliopsida</taxon>
        <taxon>Poales</taxon>
        <taxon>Poaceae</taxon>
        <taxon>BOP clade</taxon>
        <taxon>Oryzoideae</taxon>
        <taxon>Oryzeae</taxon>
        <taxon>Oryzinae</taxon>
        <taxon>Oryza</taxon>
    </lineage>
</organism>
<reference evidence="12" key="1">
    <citation type="submission" date="2015-04" db="UniProtKB">
        <authorList>
            <consortium name="EnsemblPlants"/>
        </authorList>
    </citation>
    <scope>IDENTIFICATION</scope>
</reference>
<dbReference type="AlphaFoldDB" id="A0A0E0MI95"/>
<feature type="coiled-coil region" evidence="7">
    <location>
        <begin position="918"/>
        <end position="959"/>
    </location>
</feature>
<dbReference type="Proteomes" id="UP000026962">
    <property type="component" value="Chromosome 11"/>
</dbReference>
<evidence type="ECO:0000259" key="8">
    <source>
        <dbReference type="Pfam" id="PF00931"/>
    </source>
</evidence>
<feature type="domain" description="Disease resistance N-terminal" evidence="9">
    <location>
        <begin position="12"/>
        <end position="104"/>
    </location>
</feature>
<dbReference type="Gene3D" id="3.40.50.300">
    <property type="entry name" value="P-loop containing nucleotide triphosphate hydrolases"/>
    <property type="match status" value="1"/>
</dbReference>
<dbReference type="FunFam" id="3.40.50.300:FF:001091">
    <property type="entry name" value="Probable disease resistance protein At1g61300"/>
    <property type="match status" value="1"/>
</dbReference>
<dbReference type="Pfam" id="PF23598">
    <property type="entry name" value="LRR_14"/>
    <property type="match status" value="1"/>
</dbReference>
<dbReference type="GO" id="GO:0009626">
    <property type="term" value="P:plant-type hypersensitive response"/>
    <property type="evidence" value="ECO:0007669"/>
    <property type="project" value="UniProtKB-ARBA"/>
</dbReference>
<dbReference type="InterPro" id="IPR027417">
    <property type="entry name" value="P-loop_NTPase"/>
</dbReference>
<evidence type="ECO:0000259" key="10">
    <source>
        <dbReference type="Pfam" id="PF23559"/>
    </source>
</evidence>
<dbReference type="InterPro" id="IPR058922">
    <property type="entry name" value="WHD_DRP"/>
</dbReference>
<proteinExistence type="inferred from homology"/>
<feature type="domain" description="Disease resistance protein winged helix" evidence="10">
    <location>
        <begin position="433"/>
        <end position="503"/>
    </location>
</feature>
<evidence type="ECO:0000256" key="2">
    <source>
        <dbReference type="ARBA" id="ARBA00022614"/>
    </source>
</evidence>
<sequence length="965" mass="110453">MARESIDVATGALGSLLPKLALLLQDGFKHNLPKSARHDIHFLSMELQMIHTVLRDVANSRAEQQGHIKLWALDVRELSYDVEDAVDTILVRLGLESTEASSTRSRFMKITMRATTHKFSDEIKEIKSRVIVVCERCYRYMNMMDDSLHKPQVSTIYPPSLPDLYVQHRLVGIDQAADELVGMLALEGDAFGRRLKTVSIVGMGGLGKTTLAKLVYQSLKDQFQCGAFVSVSQCPDMNKVFRDMLYQLGEENYSNIQYHADKDVEQLIRASRDYLKNKRYFIVVDDIWSREAWEMIRSALFENNYGSRVITTTRIFEVASTASDVYRMRLLSRENSKKLFCNRMFSGEDYPDSGELAELRDKLLEKYDGLPLAVLTIAGAFAGKPIEQWYEVYKSIAFGHVNGRVMDDMIHKLSSSYYDLPSHLRTCLLYLSIFPRNYLIKKDLLIWRWIAEGFIWKDRHARLFEMGESYLQELIDRCLIQPVETGDKGSVDCCRVHGAVLDLLRYLAREENFVTLLIEKEQNISPRWLALQKGNNEDHTLQTDISLAKVRSFNASMCSANMMPLLSGFRFLRVLALEYCPSIKSYHLKYVGKLFLLRYLGLVGTPISGLPDGIGELEFLQTLDLRETGIQELPRTVCHLRKLMCLCVDSTARLLRGIGNLVDMEDLRLYSVMTLNFVKEELGQLTKLRFLEIRFKELDEQMEDAFLRSLSNLQNLQTLVVDVFGGSFNFDRMAAELIFVPPPHLRRFKAVTMTRTALPAWIGSLSELSYLSIEVTELRQGDLKILGGLPYLCSLWISSRSNERPLVVTVEDGFPCLREFTLLNGAFGPDFQRGAMPKVERVQFSFSPRDARTSADFGFGLENLLSLKHVTVHLPVYYGNYEVHNVEAALRHATYIHPRHPTITVIRDGEESTDTAASNDTRTQEELAEMEAKQLEERRNKFIQELHEENLLLDELQAQLMDIRA</sequence>
<keyword evidence="3" id="KW-0677">Repeat</keyword>
<dbReference type="SUPFAM" id="SSF52047">
    <property type="entry name" value="RNI-like"/>
    <property type="match status" value="1"/>
</dbReference>
<dbReference type="InterPro" id="IPR041118">
    <property type="entry name" value="Rx_N"/>
</dbReference>
<evidence type="ECO:0000313" key="13">
    <source>
        <dbReference type="Proteomes" id="UP000026962"/>
    </source>
</evidence>
<dbReference type="FunFam" id="1.10.10.10:FF:000322">
    <property type="entry name" value="Probable disease resistance protein At1g63360"/>
    <property type="match status" value="1"/>
</dbReference>
<evidence type="ECO:0000313" key="12">
    <source>
        <dbReference type="EnsemblPlants" id="OPUNC11G19540.1"/>
    </source>
</evidence>
<feature type="domain" description="NB-ARC" evidence="8">
    <location>
        <begin position="195"/>
        <end position="348"/>
    </location>
</feature>
<keyword evidence="13" id="KW-1185">Reference proteome</keyword>
<evidence type="ECO:0000256" key="1">
    <source>
        <dbReference type="ARBA" id="ARBA00008894"/>
    </source>
</evidence>
<dbReference type="SUPFAM" id="SSF52540">
    <property type="entry name" value="P-loop containing nucleoside triphosphate hydrolases"/>
    <property type="match status" value="1"/>
</dbReference>
<dbReference type="InterPro" id="IPR036388">
    <property type="entry name" value="WH-like_DNA-bd_sf"/>
</dbReference>
<dbReference type="GO" id="GO:0002758">
    <property type="term" value="P:innate immune response-activating signaling pathway"/>
    <property type="evidence" value="ECO:0007669"/>
    <property type="project" value="UniProtKB-ARBA"/>
</dbReference>
<dbReference type="HOGENOM" id="CLU_000837_25_0_1"/>
<dbReference type="EnsemblPlants" id="OPUNC11G19540.1">
    <property type="protein sequence ID" value="OPUNC11G19540.1"/>
    <property type="gene ID" value="OPUNC11G19540"/>
</dbReference>
<evidence type="ECO:0000256" key="7">
    <source>
        <dbReference type="SAM" id="Coils"/>
    </source>
</evidence>
<evidence type="ECO:0008006" key="14">
    <source>
        <dbReference type="Google" id="ProtNLM"/>
    </source>
</evidence>
<dbReference type="PANTHER" id="PTHR23155:SF1116">
    <property type="entry name" value="OS12G0273300 PROTEIN"/>
    <property type="match status" value="1"/>
</dbReference>
<accession>A0A0E0MI95</accession>
<dbReference type="PANTHER" id="PTHR23155">
    <property type="entry name" value="DISEASE RESISTANCE PROTEIN RP"/>
    <property type="match status" value="1"/>
</dbReference>
<evidence type="ECO:0000256" key="5">
    <source>
        <dbReference type="ARBA" id="ARBA00022821"/>
    </source>
</evidence>
<keyword evidence="6 7" id="KW-0175">Coiled coil</keyword>